<dbReference type="Gene3D" id="1.20.1560.10">
    <property type="entry name" value="ABC transporter type 1, transmembrane domain"/>
    <property type="match status" value="1"/>
</dbReference>
<evidence type="ECO:0000256" key="3">
    <source>
        <dbReference type="ARBA" id="ARBA00022741"/>
    </source>
</evidence>
<feature type="transmembrane region" description="Helical" evidence="8">
    <location>
        <begin position="67"/>
        <end position="87"/>
    </location>
</feature>
<sequence>MPMTRTTADRSAVRTLLRLWPYVRPVRARLFTAAAVAVVASCIGLVIPLVLKWLVDGPVAGHDPAGAWLGALCLLLLGIAEAVLFGIRRWLVARPLSHVEAEMRAGLYRRLQRLPVAFHDRWASGQLLSRGTTDLMLLRMFLAFPLTFLLVNGVTILVGVIIMLVQDWRLGLVILGPAVPVMWTCAVFERRYAQVARRAQDQVGDLTTVVEESVLGIRVVKGFGRHRSQARAFRELAGRLRGTELRKARLLATIWGVIVALPELAIGAALVLGTVRVADGELSAGTLVAFLSTALALRWPVDSIGFLLAMTQEAATATERYFEVMDEAPEDAGEGSGEGTAPGAGAGVVGASGARPDSGGRPAPVPGSGPAAGGRPVPGSRPVARGRPAPGSRPAVEARPAPVPGSRPVAGDRPAPVLGSGPVSGACPVPVPESEPVSGARPVPVPESEPVSGARPVPVPESEPVSGARPVPVPESRPVPGARPVPVPESRPVPGARPVPGSLPAPRAEVCAGDGIRFEGVRFRFPDAAPGSPPLLDGVDLHIRAGESMALVGATGSGKTTLTALVPRLYEVTSGRITLNGVDITHIPREELRSRVAVAFEEPTLFSATVGENVLMGAPDGAGKPELDRALDIARADFAHALPQGTDTRVGEQGLSLSGGQRQRLALARAVVGRPEFLVLDDPLSALDVHTEAAVEAALRQVLADTTALIVAHRPSTVLLADRVALLSGGRIAAVGTHRQLLRDNAEYAHLMSGEREESR</sequence>
<keyword evidence="6 8" id="KW-0472">Membrane</keyword>
<feature type="domain" description="ABC transporter" evidence="9">
    <location>
        <begin position="516"/>
        <end position="754"/>
    </location>
</feature>
<dbReference type="InterPro" id="IPR036640">
    <property type="entry name" value="ABC1_TM_sf"/>
</dbReference>
<keyword evidence="4" id="KW-0067">ATP-binding</keyword>
<evidence type="ECO:0000256" key="7">
    <source>
        <dbReference type="SAM" id="MobiDB-lite"/>
    </source>
</evidence>
<comment type="subcellular location">
    <subcellularLocation>
        <location evidence="1">Cell membrane</location>
        <topology evidence="1">Multi-pass membrane protein</topology>
    </subcellularLocation>
</comment>
<reference evidence="11 12" key="1">
    <citation type="submission" date="2022-05" db="EMBL/GenBank/DDBJ databases">
        <title>Genome Resource of Streptomyces lavenduligriseus GA1-1, a Strain with Broad-Spectrum Antifungal Activity against Phytopathogenic Fungi.</title>
        <authorList>
            <person name="Qi D."/>
        </authorList>
    </citation>
    <scope>NUCLEOTIDE SEQUENCE [LARGE SCALE GENOMIC DNA]</scope>
    <source>
        <strain evidence="11 12">GA1-1</strain>
    </source>
</reference>
<feature type="transmembrane region" description="Helical" evidence="8">
    <location>
        <begin position="250"/>
        <end position="272"/>
    </location>
</feature>
<comment type="caution">
    <text evidence="11">The sequence shown here is derived from an EMBL/GenBank/DDBJ whole genome shotgun (WGS) entry which is preliminary data.</text>
</comment>
<keyword evidence="12" id="KW-1185">Reference proteome</keyword>
<feature type="region of interest" description="Disordered" evidence="7">
    <location>
        <begin position="329"/>
        <end position="501"/>
    </location>
</feature>
<keyword evidence="2 8" id="KW-0812">Transmembrane</keyword>
<dbReference type="InterPro" id="IPR011527">
    <property type="entry name" value="ABC1_TM_dom"/>
</dbReference>
<evidence type="ECO:0000259" key="10">
    <source>
        <dbReference type="PROSITE" id="PS50929"/>
    </source>
</evidence>
<evidence type="ECO:0000259" key="9">
    <source>
        <dbReference type="PROSITE" id="PS50893"/>
    </source>
</evidence>
<protein>
    <submittedName>
        <fullName evidence="11">ABC transporter transmembrane domain-containing protein</fullName>
    </submittedName>
</protein>
<evidence type="ECO:0000256" key="1">
    <source>
        <dbReference type="ARBA" id="ARBA00004651"/>
    </source>
</evidence>
<keyword evidence="5 8" id="KW-1133">Transmembrane helix</keyword>
<feature type="domain" description="ABC transmembrane type-1" evidence="10">
    <location>
        <begin position="31"/>
        <end position="313"/>
    </location>
</feature>
<dbReference type="InterPro" id="IPR003439">
    <property type="entry name" value="ABC_transporter-like_ATP-bd"/>
</dbReference>
<evidence type="ECO:0000313" key="12">
    <source>
        <dbReference type="Proteomes" id="UP001202052"/>
    </source>
</evidence>
<dbReference type="InterPro" id="IPR039421">
    <property type="entry name" value="Type_1_exporter"/>
</dbReference>
<dbReference type="PROSITE" id="PS00211">
    <property type="entry name" value="ABC_TRANSPORTER_1"/>
    <property type="match status" value="1"/>
</dbReference>
<dbReference type="PROSITE" id="PS50893">
    <property type="entry name" value="ABC_TRANSPORTER_2"/>
    <property type="match status" value="1"/>
</dbReference>
<feature type="transmembrane region" description="Helical" evidence="8">
    <location>
        <begin position="170"/>
        <end position="188"/>
    </location>
</feature>
<feature type="compositionally biased region" description="Low complexity" evidence="7">
    <location>
        <begin position="460"/>
        <end position="470"/>
    </location>
</feature>
<dbReference type="EMBL" id="JAMCCK010000031">
    <property type="protein sequence ID" value="MCL3996072.1"/>
    <property type="molecule type" value="Genomic_DNA"/>
</dbReference>
<gene>
    <name evidence="11" type="ORF">M4438_21605</name>
</gene>
<evidence type="ECO:0000256" key="2">
    <source>
        <dbReference type="ARBA" id="ARBA00022692"/>
    </source>
</evidence>
<dbReference type="Pfam" id="PF00005">
    <property type="entry name" value="ABC_tran"/>
    <property type="match status" value="1"/>
</dbReference>
<dbReference type="Gene3D" id="3.40.50.300">
    <property type="entry name" value="P-loop containing nucleotide triphosphate hydrolases"/>
    <property type="match status" value="1"/>
</dbReference>
<dbReference type="InterPro" id="IPR017871">
    <property type="entry name" value="ABC_transporter-like_CS"/>
</dbReference>
<dbReference type="InterPro" id="IPR003593">
    <property type="entry name" value="AAA+_ATPase"/>
</dbReference>
<feature type="transmembrane region" description="Helical" evidence="8">
    <location>
        <begin position="30"/>
        <end position="55"/>
    </location>
</feature>
<evidence type="ECO:0000313" key="11">
    <source>
        <dbReference type="EMBL" id="MCL3996072.1"/>
    </source>
</evidence>
<feature type="compositionally biased region" description="Low complexity" evidence="7">
    <location>
        <begin position="351"/>
        <end position="400"/>
    </location>
</feature>
<dbReference type="SMART" id="SM00382">
    <property type="entry name" value="AAA"/>
    <property type="match status" value="1"/>
</dbReference>
<dbReference type="PROSITE" id="PS50929">
    <property type="entry name" value="ABC_TM1F"/>
    <property type="match status" value="1"/>
</dbReference>
<feature type="compositionally biased region" description="Pro residues" evidence="7">
    <location>
        <begin position="471"/>
        <end position="501"/>
    </location>
</feature>
<evidence type="ECO:0000256" key="6">
    <source>
        <dbReference type="ARBA" id="ARBA00023136"/>
    </source>
</evidence>
<proteinExistence type="predicted"/>
<keyword evidence="3" id="KW-0547">Nucleotide-binding</keyword>
<feature type="compositionally biased region" description="Gly residues" evidence="7">
    <location>
        <begin position="334"/>
        <end position="350"/>
    </location>
</feature>
<dbReference type="Proteomes" id="UP001202052">
    <property type="component" value="Unassembled WGS sequence"/>
</dbReference>
<accession>A0ABT0NX83</accession>
<dbReference type="SUPFAM" id="SSF52540">
    <property type="entry name" value="P-loop containing nucleoside triphosphate hydrolases"/>
    <property type="match status" value="1"/>
</dbReference>
<dbReference type="PANTHER" id="PTHR43394">
    <property type="entry name" value="ATP-DEPENDENT PERMEASE MDL1, MITOCHONDRIAL"/>
    <property type="match status" value="1"/>
</dbReference>
<organism evidence="11 12">
    <name type="scientific">Streptomyces lavenduligriseus</name>
    <dbReference type="NCBI Taxonomy" id="67315"/>
    <lineage>
        <taxon>Bacteria</taxon>
        <taxon>Bacillati</taxon>
        <taxon>Actinomycetota</taxon>
        <taxon>Actinomycetes</taxon>
        <taxon>Kitasatosporales</taxon>
        <taxon>Streptomycetaceae</taxon>
        <taxon>Streptomyces</taxon>
    </lineage>
</organism>
<feature type="transmembrane region" description="Helical" evidence="8">
    <location>
        <begin position="140"/>
        <end position="164"/>
    </location>
</feature>
<dbReference type="InterPro" id="IPR027417">
    <property type="entry name" value="P-loop_NTPase"/>
</dbReference>
<evidence type="ECO:0000256" key="5">
    <source>
        <dbReference type="ARBA" id="ARBA00022989"/>
    </source>
</evidence>
<dbReference type="SUPFAM" id="SSF90123">
    <property type="entry name" value="ABC transporter transmembrane region"/>
    <property type="match status" value="1"/>
</dbReference>
<dbReference type="Pfam" id="PF00664">
    <property type="entry name" value="ABC_membrane"/>
    <property type="match status" value="1"/>
</dbReference>
<dbReference type="PANTHER" id="PTHR43394:SF1">
    <property type="entry name" value="ATP-BINDING CASSETTE SUB-FAMILY B MEMBER 10, MITOCHONDRIAL"/>
    <property type="match status" value="1"/>
</dbReference>
<dbReference type="CDD" id="cd18543">
    <property type="entry name" value="ABC_6TM_Rv0194_D1_like"/>
    <property type="match status" value="1"/>
</dbReference>
<evidence type="ECO:0000256" key="8">
    <source>
        <dbReference type="SAM" id="Phobius"/>
    </source>
</evidence>
<evidence type="ECO:0000256" key="4">
    <source>
        <dbReference type="ARBA" id="ARBA00022840"/>
    </source>
</evidence>
<name>A0ABT0NX83_9ACTN</name>